<feature type="transmembrane region" description="Helical" evidence="7">
    <location>
        <begin position="45"/>
        <end position="62"/>
    </location>
</feature>
<feature type="transmembrane region" description="Helical" evidence="7">
    <location>
        <begin position="15"/>
        <end position="33"/>
    </location>
</feature>
<evidence type="ECO:0000256" key="2">
    <source>
        <dbReference type="ARBA" id="ARBA00009298"/>
    </source>
</evidence>
<evidence type="ECO:0000313" key="10">
    <source>
        <dbReference type="Proteomes" id="UP000613840"/>
    </source>
</evidence>
<evidence type="ECO:0000256" key="1">
    <source>
        <dbReference type="ARBA" id="ARBA00004651"/>
    </source>
</evidence>
<proteinExistence type="inferred from homology"/>
<evidence type="ECO:0000256" key="4">
    <source>
        <dbReference type="ARBA" id="ARBA00022692"/>
    </source>
</evidence>
<reference evidence="9" key="1">
    <citation type="journal article" date="2014" name="Int. J. Syst. Evol. Microbiol.">
        <title>Complete genome sequence of Corynebacterium casei LMG S-19264T (=DSM 44701T), isolated from a smear-ripened cheese.</title>
        <authorList>
            <consortium name="US DOE Joint Genome Institute (JGI-PGF)"/>
            <person name="Walter F."/>
            <person name="Albersmeier A."/>
            <person name="Kalinowski J."/>
            <person name="Ruckert C."/>
        </authorList>
    </citation>
    <scope>NUCLEOTIDE SEQUENCE</scope>
    <source>
        <strain evidence="9">CGMCC 4.7306</strain>
    </source>
</reference>
<feature type="transmembrane region" description="Helical" evidence="7">
    <location>
        <begin position="112"/>
        <end position="141"/>
    </location>
</feature>
<keyword evidence="3" id="KW-1003">Cell membrane</keyword>
<reference evidence="9" key="2">
    <citation type="submission" date="2020-09" db="EMBL/GenBank/DDBJ databases">
        <authorList>
            <person name="Sun Q."/>
            <person name="Zhou Y."/>
        </authorList>
    </citation>
    <scope>NUCLEOTIDE SEQUENCE</scope>
    <source>
        <strain evidence="9">CGMCC 4.7306</strain>
    </source>
</reference>
<evidence type="ECO:0000256" key="5">
    <source>
        <dbReference type="ARBA" id="ARBA00022989"/>
    </source>
</evidence>
<name>A0A917SE72_9ACTN</name>
<dbReference type="PANTHER" id="PTHR33778:SF1">
    <property type="entry name" value="MAGNESIUM TRANSPORTER YHID-RELATED"/>
    <property type="match status" value="1"/>
</dbReference>
<dbReference type="InterPro" id="IPR003416">
    <property type="entry name" value="MgtC/SapB/SrpB/YhiD_fam"/>
</dbReference>
<sequence length="260" mass="27321">MTTLEAWWGEPIGQGWLQIAELGIAWILSALIGFERELKQKAAGIRTYTVVGFGSALFMLVSKYGFTDVLMPGQVVLDPSRVAAQIVSGLGFIGGGIIFVKRDSVRGLTTAASIWLTAAVGAAAGAGLPILAAVSTAVYFLTVLGLRPAAAVLSRRFGSALPAIQVQYLDGRGILRDILSVVTDSGFLVAGVTTTRRRRSGQERRRHADGEDRGAEAHPSVLLRVQLSGKGDLGSLITAVSDLSGVLGVTTTGDRDDETI</sequence>
<feature type="domain" description="MgtC/SapB/SrpB/YhiD N-terminal" evidence="8">
    <location>
        <begin position="22"/>
        <end position="149"/>
    </location>
</feature>
<dbReference type="PRINTS" id="PR01837">
    <property type="entry name" value="MGTCSAPBPROT"/>
</dbReference>
<organism evidence="9 10">
    <name type="scientific">Microlunatus endophyticus</name>
    <dbReference type="NCBI Taxonomy" id="1716077"/>
    <lineage>
        <taxon>Bacteria</taxon>
        <taxon>Bacillati</taxon>
        <taxon>Actinomycetota</taxon>
        <taxon>Actinomycetes</taxon>
        <taxon>Propionibacteriales</taxon>
        <taxon>Propionibacteriaceae</taxon>
        <taxon>Microlunatus</taxon>
    </lineage>
</organism>
<dbReference type="EMBL" id="BMMZ01000008">
    <property type="protein sequence ID" value="GGL71975.1"/>
    <property type="molecule type" value="Genomic_DNA"/>
</dbReference>
<evidence type="ECO:0000256" key="3">
    <source>
        <dbReference type="ARBA" id="ARBA00022475"/>
    </source>
</evidence>
<dbReference type="GO" id="GO:0005886">
    <property type="term" value="C:plasma membrane"/>
    <property type="evidence" value="ECO:0007669"/>
    <property type="project" value="UniProtKB-SubCell"/>
</dbReference>
<dbReference type="Pfam" id="PF02308">
    <property type="entry name" value="MgtC"/>
    <property type="match status" value="1"/>
</dbReference>
<keyword evidence="4 7" id="KW-0812">Transmembrane</keyword>
<evidence type="ECO:0000313" key="9">
    <source>
        <dbReference type="EMBL" id="GGL71975.1"/>
    </source>
</evidence>
<keyword evidence="5 7" id="KW-1133">Transmembrane helix</keyword>
<dbReference type="PANTHER" id="PTHR33778">
    <property type="entry name" value="PROTEIN MGTC"/>
    <property type="match status" value="1"/>
</dbReference>
<dbReference type="RefSeq" id="WP_229670182.1">
    <property type="nucleotide sequence ID" value="NZ_BMMZ01000008.1"/>
</dbReference>
<comment type="subcellular location">
    <subcellularLocation>
        <location evidence="1">Cell membrane</location>
        <topology evidence="1">Multi-pass membrane protein</topology>
    </subcellularLocation>
</comment>
<protein>
    <recommendedName>
        <fullName evidence="8">MgtC/SapB/SrpB/YhiD N-terminal domain-containing protein</fullName>
    </recommendedName>
</protein>
<feature type="transmembrane region" description="Helical" evidence="7">
    <location>
        <begin position="82"/>
        <end position="100"/>
    </location>
</feature>
<gene>
    <name evidence="9" type="ORF">GCM10011575_32900</name>
</gene>
<comment type="caution">
    <text evidence="9">The sequence shown here is derived from an EMBL/GenBank/DDBJ whole genome shotgun (WGS) entry which is preliminary data.</text>
</comment>
<accession>A0A917SE72</accession>
<comment type="similarity">
    <text evidence="2">Belongs to the MgtC/SapB family.</text>
</comment>
<evidence type="ECO:0000256" key="6">
    <source>
        <dbReference type="ARBA" id="ARBA00023136"/>
    </source>
</evidence>
<dbReference type="Proteomes" id="UP000613840">
    <property type="component" value="Unassembled WGS sequence"/>
</dbReference>
<evidence type="ECO:0000256" key="7">
    <source>
        <dbReference type="SAM" id="Phobius"/>
    </source>
</evidence>
<dbReference type="AlphaFoldDB" id="A0A917SE72"/>
<dbReference type="InterPro" id="IPR049177">
    <property type="entry name" value="MgtC_SapB_SrpB_YhiD_N"/>
</dbReference>
<keyword evidence="10" id="KW-1185">Reference proteome</keyword>
<keyword evidence="6 7" id="KW-0472">Membrane</keyword>
<evidence type="ECO:0000259" key="8">
    <source>
        <dbReference type="Pfam" id="PF02308"/>
    </source>
</evidence>